<dbReference type="InterPro" id="IPR055690">
    <property type="entry name" value="DUF7266"/>
</dbReference>
<feature type="transmembrane region" description="Helical" evidence="1">
    <location>
        <begin position="54"/>
        <end position="73"/>
    </location>
</feature>
<reference evidence="3" key="1">
    <citation type="submission" date="2020-06" db="EMBL/GenBank/DDBJ databases">
        <title>Unique genomic features of the anaerobic methanotrophic archaea.</title>
        <authorList>
            <person name="Chadwick G.L."/>
            <person name="Skennerton C.T."/>
            <person name="Laso-Perez R."/>
            <person name="Leu A.O."/>
            <person name="Speth D.R."/>
            <person name="Yu H."/>
            <person name="Morgan-Lang C."/>
            <person name="Hatzenpichler R."/>
            <person name="Goudeau D."/>
            <person name="Malmstrom R."/>
            <person name="Brazelton W.J."/>
            <person name="Woyke T."/>
            <person name="Hallam S.J."/>
            <person name="Tyson G.W."/>
            <person name="Wegener G."/>
            <person name="Boetius A."/>
            <person name="Orphan V."/>
        </authorList>
    </citation>
    <scope>NUCLEOTIDE SEQUENCE</scope>
</reference>
<evidence type="ECO:0008006" key="4">
    <source>
        <dbReference type="Google" id="ProtNLM"/>
    </source>
</evidence>
<dbReference type="Pfam" id="PF23928">
    <property type="entry name" value="DUF7266"/>
    <property type="match status" value="1"/>
</dbReference>
<accession>A0A7G9YM99</accession>
<sequence>MLNYRWLFDFFRVDWLRQRRSATEDAEGTERCRFPNPFRKTIKSLNDRHAVSYALEYIMISSISLLFFGVVMLSAGTMLTEAPTDIAATQQFNDIGNNIGTKLIMFYLIAPENGTLNTSLEMPDTIGGHTYTVKMSTGNTTDQRVIIDADDIDLNISYTINGIGASIPIDGETNSASGKHRLSFINR</sequence>
<organism evidence="3">
    <name type="scientific">Candidatus Methanogaster sp. ANME-2c ERB4</name>
    <dbReference type="NCBI Taxonomy" id="2759911"/>
    <lineage>
        <taxon>Archaea</taxon>
        <taxon>Methanobacteriati</taxon>
        <taxon>Methanobacteriota</taxon>
        <taxon>Stenosarchaea group</taxon>
        <taxon>Methanomicrobia</taxon>
        <taxon>Methanosarcinales</taxon>
        <taxon>ANME-2 cluster</taxon>
        <taxon>Candidatus Methanogasteraceae</taxon>
        <taxon>Candidatus Methanogaster</taxon>
    </lineage>
</organism>
<evidence type="ECO:0000256" key="1">
    <source>
        <dbReference type="SAM" id="Phobius"/>
    </source>
</evidence>
<evidence type="ECO:0000313" key="3">
    <source>
        <dbReference type="EMBL" id="QNO49133.1"/>
    </source>
</evidence>
<dbReference type="AlphaFoldDB" id="A0A7G9YM99"/>
<evidence type="ECO:0000313" key="2">
    <source>
        <dbReference type="EMBL" id="QNO49096.1"/>
    </source>
</evidence>
<dbReference type="EMBL" id="MT631371">
    <property type="protein sequence ID" value="QNO49096.1"/>
    <property type="molecule type" value="Genomic_DNA"/>
</dbReference>
<keyword evidence="1" id="KW-1133">Transmembrane helix</keyword>
<keyword evidence="1" id="KW-0472">Membrane</keyword>
<name>A0A7G9YM99_9EURY</name>
<proteinExistence type="predicted"/>
<gene>
    <name evidence="2" type="ORF">CPECMPGB_00016</name>
    <name evidence="3" type="ORF">DBBAIPCH_00016</name>
</gene>
<protein>
    <recommendedName>
        <fullName evidence="4">Archaeal Type IV pilin N-terminal domain-containing protein</fullName>
    </recommendedName>
</protein>
<dbReference type="EMBL" id="MT631372">
    <property type="protein sequence ID" value="QNO49133.1"/>
    <property type="molecule type" value="Genomic_DNA"/>
</dbReference>
<keyword evidence="1" id="KW-0812">Transmembrane</keyword>